<dbReference type="InterPro" id="IPR037731">
    <property type="entry name" value="ASY3-like"/>
</dbReference>
<dbReference type="EMBL" id="BJWL01000017">
    <property type="protein sequence ID" value="GFZ04442.1"/>
    <property type="molecule type" value="Genomic_DNA"/>
</dbReference>
<feature type="region of interest" description="Disordered" evidence="1">
    <location>
        <begin position="119"/>
        <end position="146"/>
    </location>
</feature>
<feature type="region of interest" description="Disordered" evidence="1">
    <location>
        <begin position="1"/>
        <end position="89"/>
    </location>
</feature>
<accession>A0A7J0G0H3</accession>
<feature type="compositionally biased region" description="Basic and acidic residues" evidence="1">
    <location>
        <begin position="128"/>
        <end position="146"/>
    </location>
</feature>
<dbReference type="InterPro" id="IPR046845">
    <property type="entry name" value="ASY3-like_CC"/>
</dbReference>
<feature type="domain" description="Meiosis-specific protein ASY3-like coiled-coil" evidence="2">
    <location>
        <begin position="59"/>
        <end position="252"/>
    </location>
</feature>
<evidence type="ECO:0000259" key="2">
    <source>
        <dbReference type="Pfam" id="PF20435"/>
    </source>
</evidence>
<evidence type="ECO:0000313" key="3">
    <source>
        <dbReference type="EMBL" id="GFZ04442.1"/>
    </source>
</evidence>
<evidence type="ECO:0000313" key="4">
    <source>
        <dbReference type="Proteomes" id="UP000585474"/>
    </source>
</evidence>
<feature type="compositionally biased region" description="Basic and acidic residues" evidence="1">
    <location>
        <begin position="1"/>
        <end position="16"/>
    </location>
</feature>
<feature type="region of interest" description="Disordered" evidence="1">
    <location>
        <begin position="246"/>
        <end position="273"/>
    </location>
</feature>
<name>A0A7J0G0H3_9ERIC</name>
<reference evidence="3 4" key="1">
    <citation type="submission" date="2019-07" db="EMBL/GenBank/DDBJ databases">
        <title>De Novo Assembly of kiwifruit Actinidia rufa.</title>
        <authorList>
            <person name="Sugita-Konishi S."/>
            <person name="Sato K."/>
            <person name="Mori E."/>
            <person name="Abe Y."/>
            <person name="Kisaki G."/>
            <person name="Hamano K."/>
            <person name="Suezawa K."/>
            <person name="Otani M."/>
            <person name="Fukuda T."/>
            <person name="Manabe T."/>
            <person name="Gomi K."/>
            <person name="Tabuchi M."/>
            <person name="Akimitsu K."/>
            <person name="Kataoka I."/>
        </authorList>
    </citation>
    <scope>NUCLEOTIDE SEQUENCE [LARGE SCALE GENOMIC DNA]</scope>
    <source>
        <strain evidence="4">cv. Fuchu</strain>
    </source>
</reference>
<dbReference type="GO" id="GO:0051321">
    <property type="term" value="P:meiotic cell cycle"/>
    <property type="evidence" value="ECO:0007669"/>
    <property type="project" value="InterPro"/>
</dbReference>
<keyword evidence="4" id="KW-1185">Reference proteome</keyword>
<evidence type="ECO:0000256" key="1">
    <source>
        <dbReference type="SAM" id="MobiDB-lite"/>
    </source>
</evidence>
<dbReference type="PANTHER" id="PTHR36027:SF1">
    <property type="entry name" value="MEIOSIS-SPECIFIC PROTEIN ASY3"/>
    <property type="match status" value="1"/>
</dbReference>
<dbReference type="Proteomes" id="UP000585474">
    <property type="component" value="Unassembled WGS sequence"/>
</dbReference>
<proteinExistence type="predicted"/>
<dbReference type="PANTHER" id="PTHR36027">
    <property type="entry name" value="MEIOSIS-SPECIFIC PROTEIN ASY3"/>
    <property type="match status" value="1"/>
</dbReference>
<feature type="compositionally biased region" description="Polar residues" evidence="1">
    <location>
        <begin position="25"/>
        <end position="38"/>
    </location>
</feature>
<dbReference type="AlphaFoldDB" id="A0A7J0G0H3"/>
<gene>
    <name evidence="3" type="ORF">Acr_17g0000140</name>
</gene>
<feature type="compositionally biased region" description="Basic and acidic residues" evidence="1">
    <location>
        <begin position="42"/>
        <end position="59"/>
    </location>
</feature>
<comment type="caution">
    <text evidence="3">The sequence shown here is derived from an EMBL/GenBank/DDBJ whole genome shotgun (WGS) entry which is preliminary data.</text>
</comment>
<organism evidence="3 4">
    <name type="scientific">Actinidia rufa</name>
    <dbReference type="NCBI Taxonomy" id="165716"/>
    <lineage>
        <taxon>Eukaryota</taxon>
        <taxon>Viridiplantae</taxon>
        <taxon>Streptophyta</taxon>
        <taxon>Embryophyta</taxon>
        <taxon>Tracheophyta</taxon>
        <taxon>Spermatophyta</taxon>
        <taxon>Magnoliopsida</taxon>
        <taxon>eudicotyledons</taxon>
        <taxon>Gunneridae</taxon>
        <taxon>Pentapetalae</taxon>
        <taxon>asterids</taxon>
        <taxon>Ericales</taxon>
        <taxon>Actinidiaceae</taxon>
        <taxon>Actinidia</taxon>
    </lineage>
</organism>
<dbReference type="OrthoDB" id="751607at2759"/>
<sequence length="459" mass="51267">MIDDSLKTRPKTKEDEAAAPAAEKISSSNKVNSFNDGNNGKGVEDHPMMGKQTAIRELEASPWVSPRSFHRKTSTPEAVHNAQQTRNLPDGSGICKVLSGLKADTKTYSVQFFPNPMSIVQSGNGKQKKYDRASSRREGGKDGMKDCTEEFSFATAREFFVPEKEVEEDKTSRREALRVKLWEILGPVYSPNKQVSTAPDMGVNNLNLEQNVDNKSRAVVKPRQNSDTIGSDAKCPDHAVKRPIIRSLTRKRPPSSFSSFPEHRGQQDNFTDSSLKNIADPLVDLKNLIFEIQTPAKRFSPGFHSKTNHGEWDGHIPACCSFNSFLASKPDNHRAYAGTESSDDALELEHSPLMKPDPILDEKDAENGLFRSSSEERDSMSSEEGSHCRKKSVNKCVEVILTFHSRQWCLEPNNFGLELNIDEQPKELLLRTSSHWKNLAIPGETVVEPHCNMLISTVM</sequence>
<protein>
    <recommendedName>
        <fullName evidence="2">Meiosis-specific protein ASY3-like coiled-coil domain-containing protein</fullName>
    </recommendedName>
</protein>
<dbReference type="Pfam" id="PF20435">
    <property type="entry name" value="ASY3-like"/>
    <property type="match status" value="1"/>
</dbReference>